<dbReference type="WBParaSite" id="ES5_v2.g28215.t1">
    <property type="protein sequence ID" value="ES5_v2.g28215.t1"/>
    <property type="gene ID" value="ES5_v2.g28215"/>
</dbReference>
<dbReference type="Proteomes" id="UP000887579">
    <property type="component" value="Unplaced"/>
</dbReference>
<reference evidence="2" key="1">
    <citation type="submission" date="2022-11" db="UniProtKB">
        <authorList>
            <consortium name="WormBaseParasite"/>
        </authorList>
    </citation>
    <scope>IDENTIFICATION</scope>
</reference>
<name>A0AC34GF19_9BILA</name>
<organism evidence="1 2">
    <name type="scientific">Panagrolaimus sp. ES5</name>
    <dbReference type="NCBI Taxonomy" id="591445"/>
    <lineage>
        <taxon>Eukaryota</taxon>
        <taxon>Metazoa</taxon>
        <taxon>Ecdysozoa</taxon>
        <taxon>Nematoda</taxon>
        <taxon>Chromadorea</taxon>
        <taxon>Rhabditida</taxon>
        <taxon>Tylenchina</taxon>
        <taxon>Panagrolaimomorpha</taxon>
        <taxon>Panagrolaimoidea</taxon>
        <taxon>Panagrolaimidae</taxon>
        <taxon>Panagrolaimus</taxon>
    </lineage>
</organism>
<protein>
    <submittedName>
        <fullName evidence="2">C2H2-type domain-containing protein</fullName>
    </submittedName>
</protein>
<evidence type="ECO:0000313" key="1">
    <source>
        <dbReference type="Proteomes" id="UP000887579"/>
    </source>
</evidence>
<sequence length="162" mass="18479">MCKSNGKFRDTSLRQHLFDIHDIEAAQTKLLCRFCDFIPPPNTTSQQALSIGRHVKREHSHYQTAMEENLRYKCTFAGCKEQYPTANGLASHQKSHKKAAADITKELKEILPSIRNRQKAVDEKLNVNQTQSQLLSQAPSDSFQPPRDSDVDDNEHEMINIS</sequence>
<evidence type="ECO:0000313" key="2">
    <source>
        <dbReference type="WBParaSite" id="ES5_v2.g28215.t1"/>
    </source>
</evidence>
<proteinExistence type="predicted"/>
<accession>A0AC34GF19</accession>